<keyword evidence="1 2" id="KW-0812">Transmembrane</keyword>
<protein>
    <submittedName>
        <fullName evidence="2">Type VI secretion system transmembrane protein TssQ</fullName>
    </submittedName>
</protein>
<keyword evidence="1" id="KW-1133">Transmembrane helix</keyword>
<dbReference type="EMBL" id="QRJE01000032">
    <property type="protein sequence ID" value="RHH07902.1"/>
    <property type="molecule type" value="Genomic_DNA"/>
</dbReference>
<comment type="caution">
    <text evidence="2">The sequence shown here is derived from an EMBL/GenBank/DDBJ whole genome shotgun (WGS) entry which is preliminary data.</text>
</comment>
<proteinExistence type="predicted"/>
<organism evidence="2 3">
    <name type="scientific">Bacteroides fragilis</name>
    <dbReference type="NCBI Taxonomy" id="817"/>
    <lineage>
        <taxon>Bacteria</taxon>
        <taxon>Pseudomonadati</taxon>
        <taxon>Bacteroidota</taxon>
        <taxon>Bacteroidia</taxon>
        <taxon>Bacteroidales</taxon>
        <taxon>Bacteroidaceae</taxon>
        <taxon>Bacteroides</taxon>
    </lineage>
</organism>
<dbReference type="RefSeq" id="WP_122330586.1">
    <property type="nucleotide sequence ID" value="NZ_JAQDYY010000019.1"/>
</dbReference>
<evidence type="ECO:0000313" key="3">
    <source>
        <dbReference type="Proteomes" id="UP000266644"/>
    </source>
</evidence>
<dbReference type="AlphaFoldDB" id="A0A396BSJ8"/>
<dbReference type="InterPro" id="IPR039449">
    <property type="entry name" value="TssO"/>
</dbReference>
<gene>
    <name evidence="2" type="ORF">DW228_18385</name>
</gene>
<dbReference type="Proteomes" id="UP000266644">
    <property type="component" value="Unassembled WGS sequence"/>
</dbReference>
<name>A0A396BSJ8_BACFG</name>
<accession>A0A396BSJ8</accession>
<sequence length="168" mass="19408">MKTENSKEVRIAYLKFTGYLLATIVLTVFIIYFFMKASSVEVESILSKTEEYDKIYSKQLMLTASVDSVFQYVSLLNTSPKINDLLLQSVISNKKMALLDNLNSMNDKDCRIYKKVINDMNIFLRIKDSIRIINIQEDLVRSDLLRCVDENKQVVRRLSAGGLTFEKK</sequence>
<evidence type="ECO:0000256" key="1">
    <source>
        <dbReference type="SAM" id="Phobius"/>
    </source>
</evidence>
<dbReference type="Pfam" id="PF17561">
    <property type="entry name" value="TssO"/>
    <property type="match status" value="1"/>
</dbReference>
<reference evidence="2 3" key="1">
    <citation type="submission" date="2018-08" db="EMBL/GenBank/DDBJ databases">
        <title>A genome reference for cultivated species of the human gut microbiota.</title>
        <authorList>
            <person name="Zou Y."/>
            <person name="Xue W."/>
            <person name="Luo G."/>
        </authorList>
    </citation>
    <scope>NUCLEOTIDE SEQUENCE [LARGE SCALE GENOMIC DNA]</scope>
    <source>
        <strain evidence="2 3">AM18-6</strain>
    </source>
</reference>
<keyword evidence="1" id="KW-0472">Membrane</keyword>
<evidence type="ECO:0000313" key="2">
    <source>
        <dbReference type="EMBL" id="RHH07902.1"/>
    </source>
</evidence>
<feature type="transmembrane region" description="Helical" evidence="1">
    <location>
        <begin position="12"/>
        <end position="35"/>
    </location>
</feature>